<dbReference type="EMBL" id="CP090145">
    <property type="protein sequence ID" value="UOX32411.1"/>
    <property type="molecule type" value="Genomic_DNA"/>
</dbReference>
<name>A0ABY4HHU9_9FLAO</name>
<dbReference type="RefSeq" id="WP_246915125.1">
    <property type="nucleotide sequence ID" value="NZ_CP090145.1"/>
</dbReference>
<sequence length="186" mass="20380">MAVTLEDIGTEVCEPVAGLSQVYYSLHGDYVSIEDPADICGTVTASTFAELVEIPDTPGHVMAVGKQMFELKFVTETGTIKSTMVGEKARRLFENELVVEVSGSEANLLGFLRWIKNQQLVFHVVEFGTGNVRQLGSKRLPAWVEGIEHSIEAVIEGKNSVTITLKDKQKWPSSIYKGALQLTPVP</sequence>
<reference evidence="1" key="1">
    <citation type="submission" date="2021-12" db="EMBL/GenBank/DDBJ databases">
        <authorList>
            <person name="Cha I.-T."/>
            <person name="Lee K.-E."/>
            <person name="Park S.-J."/>
        </authorList>
    </citation>
    <scope>NUCLEOTIDE SEQUENCE</scope>
    <source>
        <strain evidence="1">YSM-43</strain>
    </source>
</reference>
<reference evidence="1" key="2">
    <citation type="submission" date="2022-04" db="EMBL/GenBank/DDBJ databases">
        <title>Complete Genome Sequence of Flavobacterium sediminilitoris YSM-43, Isolated from a Tidal Sediment.</title>
        <authorList>
            <person name="Lee P.A."/>
        </authorList>
    </citation>
    <scope>NUCLEOTIDE SEQUENCE</scope>
    <source>
        <strain evidence="1">YSM-43</strain>
    </source>
</reference>
<accession>A0ABY4HHU9</accession>
<dbReference type="Proteomes" id="UP000830454">
    <property type="component" value="Chromosome"/>
</dbReference>
<keyword evidence="2" id="KW-1185">Reference proteome</keyword>
<evidence type="ECO:0000313" key="2">
    <source>
        <dbReference type="Proteomes" id="UP000830454"/>
    </source>
</evidence>
<organism evidence="1 2">
    <name type="scientific">Flavobacterium sediminilitoris</name>
    <dbReference type="NCBI Taxonomy" id="2024526"/>
    <lineage>
        <taxon>Bacteria</taxon>
        <taxon>Pseudomonadati</taxon>
        <taxon>Bacteroidota</taxon>
        <taxon>Flavobacteriia</taxon>
        <taxon>Flavobacteriales</taxon>
        <taxon>Flavobacteriaceae</taxon>
        <taxon>Flavobacterium</taxon>
    </lineage>
</organism>
<protein>
    <submittedName>
        <fullName evidence="1">Uncharacterized protein</fullName>
    </submittedName>
</protein>
<proteinExistence type="predicted"/>
<evidence type="ECO:0000313" key="1">
    <source>
        <dbReference type="EMBL" id="UOX32411.1"/>
    </source>
</evidence>
<gene>
    <name evidence="1" type="ORF">LXD69_10140</name>
</gene>